<dbReference type="Gene3D" id="3.40.50.720">
    <property type="entry name" value="NAD(P)-binding Rossmann-like Domain"/>
    <property type="match status" value="1"/>
</dbReference>
<protein>
    <submittedName>
        <fullName evidence="2">NAD(P)-binding protein</fullName>
    </submittedName>
</protein>
<name>A0A6A5UNU8_9PLEO</name>
<evidence type="ECO:0000256" key="1">
    <source>
        <dbReference type="ARBA" id="ARBA00023002"/>
    </source>
</evidence>
<dbReference type="InterPro" id="IPR002347">
    <property type="entry name" value="SDR_fam"/>
</dbReference>
<dbReference type="Pfam" id="PF00106">
    <property type="entry name" value="adh_short"/>
    <property type="match status" value="1"/>
</dbReference>
<sequence>MALPQVLAESVFAKLPLLVSPSTCSGRTYMITGGNHGLGLETARHLVRASAACVILTVRRMAAGEEAKANIERSTGRTGVVELWSLDLASYGSMKAFANKLENEIERIDGFIANAGVWMDRWETAEGMELTVQVNVISTMLLSVLIMPQLIASARKFGNEPKLVFTGSALGFVAEKDLAKCGKTDVLGGLNDQKRANIAQRYALTKLVQMYAVRELAAICPVERTGVTINTIAPGVVSTGLGSDTSNMTKAATAVIKALFARTAEQGSRTILHGVVAGRDSHGKMLSACKIKEHWVPKWMSDGEGKKLQKQIWSELVEVMETQQPGCTARLA</sequence>
<gene>
    <name evidence="2" type="ORF">BU23DRAFT_487660</name>
</gene>
<dbReference type="OrthoDB" id="542013at2759"/>
<dbReference type="Proteomes" id="UP000800036">
    <property type="component" value="Unassembled WGS sequence"/>
</dbReference>
<dbReference type="PANTHER" id="PTHR43157:SF31">
    <property type="entry name" value="PHOSPHATIDYLINOSITOL-GLYCAN BIOSYNTHESIS CLASS F PROTEIN"/>
    <property type="match status" value="1"/>
</dbReference>
<dbReference type="AlphaFoldDB" id="A0A6A5UNU8"/>
<keyword evidence="1" id="KW-0560">Oxidoreductase</keyword>
<evidence type="ECO:0000313" key="3">
    <source>
        <dbReference type="Proteomes" id="UP000800036"/>
    </source>
</evidence>
<dbReference type="GO" id="GO:0016491">
    <property type="term" value="F:oxidoreductase activity"/>
    <property type="evidence" value="ECO:0007669"/>
    <property type="project" value="UniProtKB-KW"/>
</dbReference>
<dbReference type="PANTHER" id="PTHR43157">
    <property type="entry name" value="PHOSPHATIDYLINOSITOL-GLYCAN BIOSYNTHESIS CLASS F PROTEIN-RELATED"/>
    <property type="match status" value="1"/>
</dbReference>
<dbReference type="SUPFAM" id="SSF51735">
    <property type="entry name" value="NAD(P)-binding Rossmann-fold domains"/>
    <property type="match status" value="1"/>
</dbReference>
<dbReference type="PRINTS" id="PR00081">
    <property type="entry name" value="GDHRDH"/>
</dbReference>
<dbReference type="EMBL" id="ML976751">
    <property type="protein sequence ID" value="KAF1966060.1"/>
    <property type="molecule type" value="Genomic_DNA"/>
</dbReference>
<dbReference type="InterPro" id="IPR036291">
    <property type="entry name" value="NAD(P)-bd_dom_sf"/>
</dbReference>
<accession>A0A6A5UNU8</accession>
<proteinExistence type="predicted"/>
<keyword evidence="3" id="KW-1185">Reference proteome</keyword>
<evidence type="ECO:0000313" key="2">
    <source>
        <dbReference type="EMBL" id="KAF1966060.1"/>
    </source>
</evidence>
<reference evidence="2" key="1">
    <citation type="journal article" date="2020" name="Stud. Mycol.">
        <title>101 Dothideomycetes genomes: a test case for predicting lifestyles and emergence of pathogens.</title>
        <authorList>
            <person name="Haridas S."/>
            <person name="Albert R."/>
            <person name="Binder M."/>
            <person name="Bloem J."/>
            <person name="Labutti K."/>
            <person name="Salamov A."/>
            <person name="Andreopoulos B."/>
            <person name="Baker S."/>
            <person name="Barry K."/>
            <person name="Bills G."/>
            <person name="Bluhm B."/>
            <person name="Cannon C."/>
            <person name="Castanera R."/>
            <person name="Culley D."/>
            <person name="Daum C."/>
            <person name="Ezra D."/>
            <person name="Gonzalez J."/>
            <person name="Henrissat B."/>
            <person name="Kuo A."/>
            <person name="Liang C."/>
            <person name="Lipzen A."/>
            <person name="Lutzoni F."/>
            <person name="Magnuson J."/>
            <person name="Mondo S."/>
            <person name="Nolan M."/>
            <person name="Ohm R."/>
            <person name="Pangilinan J."/>
            <person name="Park H.-J."/>
            <person name="Ramirez L."/>
            <person name="Alfaro M."/>
            <person name="Sun H."/>
            <person name="Tritt A."/>
            <person name="Yoshinaga Y."/>
            <person name="Zwiers L.-H."/>
            <person name="Turgeon B."/>
            <person name="Goodwin S."/>
            <person name="Spatafora J."/>
            <person name="Crous P."/>
            <person name="Grigoriev I."/>
        </authorList>
    </citation>
    <scope>NUCLEOTIDE SEQUENCE</scope>
    <source>
        <strain evidence="2">CBS 107.79</strain>
    </source>
</reference>
<organism evidence="2 3">
    <name type="scientific">Bimuria novae-zelandiae CBS 107.79</name>
    <dbReference type="NCBI Taxonomy" id="1447943"/>
    <lineage>
        <taxon>Eukaryota</taxon>
        <taxon>Fungi</taxon>
        <taxon>Dikarya</taxon>
        <taxon>Ascomycota</taxon>
        <taxon>Pezizomycotina</taxon>
        <taxon>Dothideomycetes</taxon>
        <taxon>Pleosporomycetidae</taxon>
        <taxon>Pleosporales</taxon>
        <taxon>Massarineae</taxon>
        <taxon>Didymosphaeriaceae</taxon>
        <taxon>Bimuria</taxon>
    </lineage>
</organism>